<gene>
    <name evidence="1" type="ORF">mRhiFer1_009629</name>
</gene>
<organism evidence="1 2">
    <name type="scientific">Rhinolophus ferrumequinum</name>
    <name type="common">Greater horseshoe bat</name>
    <dbReference type="NCBI Taxonomy" id="59479"/>
    <lineage>
        <taxon>Eukaryota</taxon>
        <taxon>Metazoa</taxon>
        <taxon>Chordata</taxon>
        <taxon>Craniata</taxon>
        <taxon>Vertebrata</taxon>
        <taxon>Euteleostomi</taxon>
        <taxon>Mammalia</taxon>
        <taxon>Eutheria</taxon>
        <taxon>Laurasiatheria</taxon>
        <taxon>Chiroptera</taxon>
        <taxon>Yinpterochiroptera</taxon>
        <taxon>Rhinolophoidea</taxon>
        <taxon>Rhinolophidae</taxon>
        <taxon>Rhinolophinae</taxon>
        <taxon>Rhinolophus</taxon>
    </lineage>
</organism>
<comment type="caution">
    <text evidence="1">The sequence shown here is derived from an EMBL/GenBank/DDBJ whole genome shotgun (WGS) entry which is preliminary data.</text>
</comment>
<accession>A0A7J7ZQP0</accession>
<reference evidence="1 2" key="1">
    <citation type="journal article" date="2020" name="Nature">
        <title>Six reference-quality genomes reveal evolution of bat adaptations.</title>
        <authorList>
            <person name="Jebb D."/>
            <person name="Huang Z."/>
            <person name="Pippel M."/>
            <person name="Hughes G.M."/>
            <person name="Lavrichenko K."/>
            <person name="Devanna P."/>
            <person name="Winkler S."/>
            <person name="Jermiin L.S."/>
            <person name="Skirmuntt E.C."/>
            <person name="Katzourakis A."/>
            <person name="Burkitt-Gray L."/>
            <person name="Ray D.A."/>
            <person name="Sullivan K.A.M."/>
            <person name="Roscito J.G."/>
            <person name="Kirilenko B.M."/>
            <person name="Davalos L.M."/>
            <person name="Corthals A.P."/>
            <person name="Power M.L."/>
            <person name="Jones G."/>
            <person name="Ransome R.D."/>
            <person name="Dechmann D.K.N."/>
            <person name="Locatelli A.G."/>
            <person name="Puechmaille S.J."/>
            <person name="Fedrigo O."/>
            <person name="Jarvis E.D."/>
            <person name="Hiller M."/>
            <person name="Vernes S.C."/>
            <person name="Myers E.W."/>
            <person name="Teeling E.C."/>
        </authorList>
    </citation>
    <scope>NUCLEOTIDE SEQUENCE [LARGE SCALE GENOMIC DNA]</scope>
    <source>
        <strain evidence="1">MRhiFer1</strain>
        <tissue evidence="1">Lung</tissue>
    </source>
</reference>
<sequence>MRNGTIKHDLPVIFSTDWKLFVFLSEEKNFISSPLFSQHYTTAHSIIIKRSNQFQAQYCLFQVPGNFSDKVSLTIKKKKLHVNSEDTALSWGCVACPMGQMFSDFPHACDIHFQHHQLTAAPSAAPRRVQSLALRLTPGSWRCRLGFPTPNMSAARHQDLQLIHQLTEV</sequence>
<evidence type="ECO:0000313" key="1">
    <source>
        <dbReference type="EMBL" id="KAF6376438.1"/>
    </source>
</evidence>
<protein>
    <submittedName>
        <fullName evidence="1">Uncharacterized protein</fullName>
    </submittedName>
</protein>
<proteinExistence type="predicted"/>
<dbReference type="EMBL" id="JACAGC010000003">
    <property type="protein sequence ID" value="KAF6376438.1"/>
    <property type="molecule type" value="Genomic_DNA"/>
</dbReference>
<evidence type="ECO:0000313" key="2">
    <source>
        <dbReference type="Proteomes" id="UP000585614"/>
    </source>
</evidence>
<name>A0A7J7ZQP0_RHIFE</name>
<dbReference type="AlphaFoldDB" id="A0A7J7ZQP0"/>
<dbReference type="Proteomes" id="UP000585614">
    <property type="component" value="Unassembled WGS sequence"/>
</dbReference>